<keyword evidence="8 13" id="KW-1133">Transmembrane helix</keyword>
<dbReference type="Gene3D" id="3.30.200.20">
    <property type="entry name" value="Phosphorylase Kinase, domain 1"/>
    <property type="match status" value="1"/>
</dbReference>
<evidence type="ECO:0000313" key="15">
    <source>
        <dbReference type="EMBL" id="NXT95122.1"/>
    </source>
</evidence>
<sequence length="698" mass="76010">MKAAMQGRQDCVAALLLAGADLQAADPIKGKTAREWAAFTGRFETTVRIRSLLQRPQAEQFSTRYRPEWPALAELVAKALSPKSRGKRLSEKIQSMFTFNFPHDPEEDGVLDHMVRMTTSLASPFVATACQTVCPDSPPEVGKHRLSVPEILGQHMLDPDAKPEPTSCPGTGAYSCNGQPVSEIRLLPRHRPASGLLRFLPLWLRRGNSIFPGEPVPKIKVSKATCPPAHSRERRQRGGNKDLLQPPKWRKMPCGACGRAVLVLLTLSLGFAADELLCACDVPHCSLPTCTGKVCFVSKRKEEGIITQHRGCFSQNILENCRTPVTEQYGMKCCHSSMCNAELEIFLQGEEALGKAPSLPSLLLMIFIPLFALLVLVALTALFCWKVAQHRYKKSDLGDMDLMMKASMVGDSTLEDLLNDDCTTGSGSGLPFLVQRTVARQITLVECVGKESGCVGGEAAPAPPAGAWACAGPLSPGSQGWHRNARPGRGTPGMRYPGDAVPQGCGTPGMHCPRDAAPRDAAPRGCVTPGMQYPRDAVPQGCGTPGMWYPRDALPQGCSTPGMRYPRDALPQGRSTGMALTRAGIPPGLAVMHSQGSDYLDIGNNPRVGTKRYMAPEVLSEQIRTDCFESYKKTDIWAYGLVLWEITRRTVVNGIVEEYRPPFFDAVPSDPSFEDMKKVVCIDQQTPVVPNRLFSDSV</sequence>
<dbReference type="InterPro" id="IPR000333">
    <property type="entry name" value="TGFB_receptor"/>
</dbReference>
<dbReference type="InterPro" id="IPR003605">
    <property type="entry name" value="GS_dom"/>
</dbReference>
<dbReference type="GO" id="GO:0007507">
    <property type="term" value="P:heart development"/>
    <property type="evidence" value="ECO:0007669"/>
    <property type="project" value="TreeGrafter"/>
</dbReference>
<reference evidence="15 16" key="1">
    <citation type="submission" date="2019-09" db="EMBL/GenBank/DDBJ databases">
        <title>Bird 10,000 Genomes (B10K) Project - Family phase.</title>
        <authorList>
            <person name="Zhang G."/>
        </authorList>
    </citation>
    <scope>NUCLEOTIDE SEQUENCE [LARGE SCALE GENOMIC DNA]</scope>
    <source>
        <strain evidence="15">B10K-DU-029-28</strain>
    </source>
</reference>
<keyword evidence="7" id="KW-0067">ATP-binding</keyword>
<protein>
    <submittedName>
        <fullName evidence="15">ACVL1 kinase</fullName>
    </submittedName>
</protein>
<dbReference type="AlphaFoldDB" id="A0A7L3GPJ5"/>
<comment type="subcellular location">
    <subcellularLocation>
        <location evidence="1">Membrane</location>
        <topology evidence="1">Single-pass type I membrane protein</topology>
    </subcellularLocation>
</comment>
<proteinExistence type="predicted"/>
<dbReference type="Gene3D" id="2.10.60.10">
    <property type="entry name" value="CD59"/>
    <property type="match status" value="1"/>
</dbReference>
<dbReference type="GO" id="GO:0004675">
    <property type="term" value="F:transmembrane receptor protein serine/threonine kinase activity"/>
    <property type="evidence" value="ECO:0007669"/>
    <property type="project" value="InterPro"/>
</dbReference>
<evidence type="ECO:0000256" key="2">
    <source>
        <dbReference type="ARBA" id="ARBA00022527"/>
    </source>
</evidence>
<dbReference type="SUPFAM" id="SSF56112">
    <property type="entry name" value="Protein kinase-like (PK-like)"/>
    <property type="match status" value="1"/>
</dbReference>
<keyword evidence="16" id="KW-1185">Reference proteome</keyword>
<accession>A0A7L3GPJ5</accession>
<dbReference type="SMART" id="SM00467">
    <property type="entry name" value="GS"/>
    <property type="match status" value="1"/>
</dbReference>
<keyword evidence="2" id="KW-0723">Serine/threonine-protein kinase</keyword>
<gene>
    <name evidence="15" type="primary">Acvrl1_0</name>
    <name evidence="15" type="ORF">ANHRUF_R07740</name>
</gene>
<feature type="transmembrane region" description="Helical" evidence="13">
    <location>
        <begin position="362"/>
        <end position="385"/>
    </location>
</feature>
<evidence type="ECO:0000256" key="1">
    <source>
        <dbReference type="ARBA" id="ARBA00004479"/>
    </source>
</evidence>
<feature type="domain" description="GS" evidence="14">
    <location>
        <begin position="412"/>
        <end position="441"/>
    </location>
</feature>
<keyword evidence="9 13" id="KW-0472">Membrane</keyword>
<evidence type="ECO:0000256" key="12">
    <source>
        <dbReference type="SAM" id="MobiDB-lite"/>
    </source>
</evidence>
<dbReference type="OrthoDB" id="10057496at2759"/>
<dbReference type="InterPro" id="IPR011009">
    <property type="entry name" value="Kinase-like_dom_sf"/>
</dbReference>
<dbReference type="PANTHER" id="PTHR23255:SF66">
    <property type="entry name" value="SERINE_THREONINE-PROTEIN KINASE RECEPTOR R3"/>
    <property type="match status" value="1"/>
</dbReference>
<dbReference type="PANTHER" id="PTHR23255">
    <property type="entry name" value="TRANSFORMING GROWTH FACTOR-BETA RECEPTOR TYPE I AND II"/>
    <property type="match status" value="1"/>
</dbReference>
<feature type="non-terminal residue" evidence="15">
    <location>
        <position position="698"/>
    </location>
</feature>
<dbReference type="FunFam" id="2.10.60.10:FF:000057">
    <property type="entry name" value="Receptor protein serine/threonine kinase"/>
    <property type="match status" value="1"/>
</dbReference>
<organism evidence="15 16">
    <name type="scientific">Anhinga rufa</name>
    <name type="common">African darter</name>
    <dbReference type="NCBI Taxonomy" id="317792"/>
    <lineage>
        <taxon>Eukaryota</taxon>
        <taxon>Metazoa</taxon>
        <taxon>Chordata</taxon>
        <taxon>Craniata</taxon>
        <taxon>Vertebrata</taxon>
        <taxon>Euteleostomi</taxon>
        <taxon>Archelosauria</taxon>
        <taxon>Archosauria</taxon>
        <taxon>Dinosauria</taxon>
        <taxon>Saurischia</taxon>
        <taxon>Theropoda</taxon>
        <taxon>Coelurosauria</taxon>
        <taxon>Aves</taxon>
        <taxon>Neognathae</taxon>
        <taxon>Neoaves</taxon>
        <taxon>Aequornithes</taxon>
        <taxon>Suliformes</taxon>
        <taxon>Anhingidae</taxon>
        <taxon>Anhinga</taxon>
    </lineage>
</organism>
<dbReference type="GO" id="GO:0001525">
    <property type="term" value="P:angiogenesis"/>
    <property type="evidence" value="ECO:0007669"/>
    <property type="project" value="TreeGrafter"/>
</dbReference>
<keyword evidence="5" id="KW-0547">Nucleotide-binding</keyword>
<feature type="region of interest" description="Disordered" evidence="12">
    <location>
        <begin position="223"/>
        <end position="243"/>
    </location>
</feature>
<evidence type="ECO:0000256" key="5">
    <source>
        <dbReference type="ARBA" id="ARBA00022741"/>
    </source>
</evidence>
<dbReference type="InterPro" id="IPR045860">
    <property type="entry name" value="Snake_toxin-like_sf"/>
</dbReference>
<dbReference type="EMBL" id="VZTV01108900">
    <property type="protein sequence ID" value="NXT95122.1"/>
    <property type="molecule type" value="Genomic_DNA"/>
</dbReference>
<keyword evidence="4 13" id="KW-0812">Transmembrane</keyword>
<comment type="caution">
    <text evidence="15">The sequence shown here is derived from an EMBL/GenBank/DDBJ whole genome shotgun (WGS) entry which is preliminary data.</text>
</comment>
<keyword evidence="3" id="KW-0808">Transferase</keyword>
<dbReference type="Gene3D" id="1.10.510.10">
    <property type="entry name" value="Transferase(Phosphotransferase) domain 1"/>
    <property type="match status" value="1"/>
</dbReference>
<dbReference type="GO" id="GO:0030154">
    <property type="term" value="P:cell differentiation"/>
    <property type="evidence" value="ECO:0007669"/>
    <property type="project" value="UniProtKB-ARBA"/>
</dbReference>
<dbReference type="GO" id="GO:0070724">
    <property type="term" value="C:BMP receptor complex"/>
    <property type="evidence" value="ECO:0007669"/>
    <property type="project" value="TreeGrafter"/>
</dbReference>
<name>A0A7L3GPJ5_9AVES</name>
<feature type="non-terminal residue" evidence="15">
    <location>
        <position position="1"/>
    </location>
</feature>
<evidence type="ECO:0000256" key="10">
    <source>
        <dbReference type="ARBA" id="ARBA00023170"/>
    </source>
</evidence>
<evidence type="ECO:0000256" key="7">
    <source>
        <dbReference type="ARBA" id="ARBA00022840"/>
    </source>
</evidence>
<dbReference type="PROSITE" id="PS51256">
    <property type="entry name" value="GS"/>
    <property type="match status" value="1"/>
</dbReference>
<keyword evidence="11" id="KW-0464">Manganese</keyword>
<dbReference type="GO" id="GO:0005524">
    <property type="term" value="F:ATP binding"/>
    <property type="evidence" value="ECO:0007669"/>
    <property type="project" value="UniProtKB-KW"/>
</dbReference>
<evidence type="ECO:0000259" key="14">
    <source>
        <dbReference type="PROSITE" id="PS51256"/>
    </source>
</evidence>
<evidence type="ECO:0000256" key="11">
    <source>
        <dbReference type="ARBA" id="ARBA00023211"/>
    </source>
</evidence>
<dbReference type="Pfam" id="PF08515">
    <property type="entry name" value="TGF_beta_GS"/>
    <property type="match status" value="1"/>
</dbReference>
<evidence type="ECO:0000256" key="9">
    <source>
        <dbReference type="ARBA" id="ARBA00023136"/>
    </source>
</evidence>
<evidence type="ECO:0000313" key="16">
    <source>
        <dbReference type="Proteomes" id="UP000528690"/>
    </source>
</evidence>
<dbReference type="CDD" id="cd23534">
    <property type="entry name" value="TFP_LU_ECD_ALK1"/>
    <property type="match status" value="1"/>
</dbReference>
<dbReference type="GO" id="GO:0007179">
    <property type="term" value="P:transforming growth factor beta receptor signaling pathway"/>
    <property type="evidence" value="ECO:0007669"/>
    <property type="project" value="TreeGrafter"/>
</dbReference>
<dbReference type="Proteomes" id="UP000528690">
    <property type="component" value="Unassembled WGS sequence"/>
</dbReference>
<evidence type="ECO:0000256" key="3">
    <source>
        <dbReference type="ARBA" id="ARBA00022679"/>
    </source>
</evidence>
<evidence type="ECO:0000256" key="4">
    <source>
        <dbReference type="ARBA" id="ARBA00022692"/>
    </source>
</evidence>
<evidence type="ECO:0000256" key="6">
    <source>
        <dbReference type="ARBA" id="ARBA00022777"/>
    </source>
</evidence>
<keyword evidence="6 15" id="KW-0418">Kinase</keyword>
<dbReference type="SUPFAM" id="SSF57302">
    <property type="entry name" value="Snake toxin-like"/>
    <property type="match status" value="1"/>
</dbReference>
<evidence type="ECO:0000256" key="13">
    <source>
        <dbReference type="SAM" id="Phobius"/>
    </source>
</evidence>
<keyword evidence="10" id="KW-0675">Receptor</keyword>
<evidence type="ECO:0000256" key="8">
    <source>
        <dbReference type="ARBA" id="ARBA00022989"/>
    </source>
</evidence>